<sequence>MKISYEKHIFLIPDKQSYLMSKRLLSALECLEKIEDKKLKELEKELREKEEAYYSGTPTISDEEYDFKLRKFESLGKKRETVGHAFSRLPKIKHDFPMLSLDNAFNREELEAFFQSNIKLTGKLESEIEYFLEPKIDGVSVSLKYRDGQFIEGISRGDGEIGEILTEHILFIDAIPKIINCLEHILVRGEIFTKLSDFAKIKKSHDGFMNPRNYTSGTLRLKDPSEIQGRLLSFVAYQIIFLKNSANSNLLLKKQSEIINFLRTINIPTHLKQFTLTSKDSAEIFEFLVSFEKLRKE</sequence>
<dbReference type="AlphaFoldDB" id="A0A0J9TNN3"/>
<accession>A0A0J9TNN3</accession>
<dbReference type="InterPro" id="IPR013839">
    <property type="entry name" value="DNAligase_adenylation"/>
</dbReference>
<dbReference type="SUPFAM" id="SSF56091">
    <property type="entry name" value="DNA ligase/mRNA capping enzyme, catalytic domain"/>
    <property type="match status" value="1"/>
</dbReference>
<evidence type="ECO:0000313" key="3">
    <source>
        <dbReference type="EMBL" id="KMZ96332.1"/>
    </source>
</evidence>
<dbReference type="Gene3D" id="3.30.470.30">
    <property type="entry name" value="DNA ligase/mRNA capping enzyme"/>
    <property type="match status" value="1"/>
</dbReference>
<gene>
    <name evidence="3" type="ORF">PVNG_02470</name>
</gene>
<feature type="domain" description="NAD-dependent DNA ligase N-terminal" evidence="2">
    <location>
        <begin position="33"/>
        <end position="297"/>
    </location>
</feature>
<name>A0A0J9TNN3_PLAVI</name>
<dbReference type="InterPro" id="IPR013840">
    <property type="entry name" value="DNAligase_N"/>
</dbReference>
<dbReference type="GO" id="GO:0003911">
    <property type="term" value="F:DNA ligase (NAD+) activity"/>
    <property type="evidence" value="ECO:0007669"/>
    <property type="project" value="InterPro"/>
</dbReference>
<dbReference type="Proteomes" id="UP000053239">
    <property type="component" value="Unassembled WGS sequence"/>
</dbReference>
<protein>
    <recommendedName>
        <fullName evidence="2">NAD-dependent DNA ligase N-terminal domain-containing protein</fullName>
    </recommendedName>
</protein>
<dbReference type="Pfam" id="PF01653">
    <property type="entry name" value="DNA_ligase_aden"/>
    <property type="match status" value="1"/>
</dbReference>
<evidence type="ECO:0000256" key="1">
    <source>
        <dbReference type="SAM" id="Coils"/>
    </source>
</evidence>
<keyword evidence="1" id="KW-0175">Coiled coil</keyword>
<dbReference type="SMART" id="SM00532">
    <property type="entry name" value="LIGANc"/>
    <property type="match status" value="1"/>
</dbReference>
<dbReference type="Gene3D" id="1.10.287.610">
    <property type="entry name" value="Helix hairpin bin"/>
    <property type="match status" value="1"/>
</dbReference>
<feature type="coiled-coil region" evidence="1">
    <location>
        <begin position="25"/>
        <end position="52"/>
    </location>
</feature>
<dbReference type="EMBL" id="KQ235637">
    <property type="protein sequence ID" value="KMZ96332.1"/>
    <property type="molecule type" value="Genomic_DNA"/>
</dbReference>
<organism evidence="3 4">
    <name type="scientific">Plasmodium vivax North Korean</name>
    <dbReference type="NCBI Taxonomy" id="1035514"/>
    <lineage>
        <taxon>Eukaryota</taxon>
        <taxon>Sar</taxon>
        <taxon>Alveolata</taxon>
        <taxon>Apicomplexa</taxon>
        <taxon>Aconoidasida</taxon>
        <taxon>Haemosporida</taxon>
        <taxon>Plasmodiidae</taxon>
        <taxon>Plasmodium</taxon>
        <taxon>Plasmodium (Plasmodium)</taxon>
    </lineage>
</organism>
<proteinExistence type="predicted"/>
<evidence type="ECO:0000313" key="4">
    <source>
        <dbReference type="Proteomes" id="UP000053239"/>
    </source>
</evidence>
<evidence type="ECO:0000259" key="2">
    <source>
        <dbReference type="SMART" id="SM00532"/>
    </source>
</evidence>
<reference evidence="3 4" key="1">
    <citation type="submission" date="2011-09" db="EMBL/GenBank/DDBJ databases">
        <title>The Genome Sequence of Plasmodium vivax North Korean.</title>
        <authorList>
            <consortium name="The Broad Institute Genome Sequencing Platform"/>
            <consortium name="The Broad Institute Genome Sequencing Center for Infectious Disease"/>
            <person name="Neafsey D."/>
            <person name="Carlton J."/>
            <person name="Barnwell J."/>
            <person name="Collins W."/>
            <person name="Escalante A."/>
            <person name="Mullikin J."/>
            <person name="Saul A."/>
            <person name="Guigo R."/>
            <person name="Camara F."/>
            <person name="Young S.K."/>
            <person name="Zeng Q."/>
            <person name="Gargeya S."/>
            <person name="Fitzgerald M."/>
            <person name="Haas B."/>
            <person name="Abouelleil A."/>
            <person name="Alvarado L."/>
            <person name="Arachchi H.M."/>
            <person name="Berlin A."/>
            <person name="Brown A."/>
            <person name="Chapman S.B."/>
            <person name="Chen Z."/>
            <person name="Dunbar C."/>
            <person name="Freedman E."/>
            <person name="Gearin G."/>
            <person name="Gellesch M."/>
            <person name="Goldberg J."/>
            <person name="Griggs A."/>
            <person name="Gujja S."/>
            <person name="Heiman D."/>
            <person name="Howarth C."/>
            <person name="Larson L."/>
            <person name="Lui A."/>
            <person name="MacDonald P.J.P."/>
            <person name="Montmayeur A."/>
            <person name="Murphy C."/>
            <person name="Neiman D."/>
            <person name="Pearson M."/>
            <person name="Priest M."/>
            <person name="Roberts A."/>
            <person name="Saif S."/>
            <person name="Shea T."/>
            <person name="Shenoy N."/>
            <person name="Sisk P."/>
            <person name="Stolte C."/>
            <person name="Sykes S."/>
            <person name="Wortman J."/>
            <person name="Nusbaum C."/>
            <person name="Birren B."/>
        </authorList>
    </citation>
    <scope>NUCLEOTIDE SEQUENCE [LARGE SCALE GENOMIC DNA]</scope>
    <source>
        <strain evidence="3 4">North Korean</strain>
    </source>
</reference>